<proteinExistence type="predicted"/>
<name>A0ABW1IJ92_9BACL</name>
<evidence type="ECO:0000313" key="3">
    <source>
        <dbReference type="EMBL" id="MFC5985116.1"/>
    </source>
</evidence>
<evidence type="ECO:0000256" key="1">
    <source>
        <dbReference type="SAM" id="Phobius"/>
    </source>
</evidence>
<keyword evidence="1" id="KW-1133">Transmembrane helix</keyword>
<protein>
    <submittedName>
        <fullName evidence="3">Cell wall-active antibiotics response protein LiaF</fullName>
    </submittedName>
</protein>
<dbReference type="RefSeq" id="WP_379891643.1">
    <property type="nucleotide sequence ID" value="NZ_CBCSCT010000074.1"/>
</dbReference>
<feature type="domain" description="Cell wall-active antibiotics response LiaF-like C-terminal" evidence="2">
    <location>
        <begin position="101"/>
        <end position="212"/>
    </location>
</feature>
<dbReference type="Proteomes" id="UP001596250">
    <property type="component" value="Unassembled WGS sequence"/>
</dbReference>
<keyword evidence="4" id="KW-1185">Reference proteome</keyword>
<evidence type="ECO:0000313" key="4">
    <source>
        <dbReference type="Proteomes" id="UP001596250"/>
    </source>
</evidence>
<feature type="transmembrane region" description="Helical" evidence="1">
    <location>
        <begin position="52"/>
        <end position="83"/>
    </location>
</feature>
<reference evidence="4" key="1">
    <citation type="journal article" date="2019" name="Int. J. Syst. Evol. Microbiol.">
        <title>The Global Catalogue of Microorganisms (GCM) 10K type strain sequencing project: providing services to taxonomists for standard genome sequencing and annotation.</title>
        <authorList>
            <consortium name="The Broad Institute Genomics Platform"/>
            <consortium name="The Broad Institute Genome Sequencing Center for Infectious Disease"/>
            <person name="Wu L."/>
            <person name="Ma J."/>
        </authorList>
    </citation>
    <scope>NUCLEOTIDE SEQUENCE [LARGE SCALE GENOMIC DNA]</scope>
    <source>
        <strain evidence="4">CCM 8749</strain>
    </source>
</reference>
<dbReference type="Pfam" id="PF09922">
    <property type="entry name" value="LiaF-like_C"/>
    <property type="match status" value="1"/>
</dbReference>
<dbReference type="InterPro" id="IPR016975">
    <property type="entry name" value="Cell_wall_LiaF"/>
</dbReference>
<dbReference type="InterPro" id="IPR024425">
    <property type="entry name" value="LiaF-like_C"/>
</dbReference>
<keyword evidence="1" id="KW-0472">Membrane</keyword>
<dbReference type="EMBL" id="JBHSQV010000007">
    <property type="protein sequence ID" value="MFC5985116.1"/>
    <property type="molecule type" value="Genomic_DNA"/>
</dbReference>
<gene>
    <name evidence="3" type="primary">liaF</name>
    <name evidence="3" type="ORF">ACFPXP_01325</name>
</gene>
<dbReference type="PIRSF" id="PIRSF031509">
    <property type="entry name" value="Cell_wall_LiaF/YvqF"/>
    <property type="match status" value="1"/>
</dbReference>
<comment type="caution">
    <text evidence="3">The sequence shown here is derived from an EMBL/GenBank/DDBJ whole genome shotgun (WGS) entry which is preliminary data.</text>
</comment>
<dbReference type="NCBIfam" id="NF040535">
    <property type="entry name" value="LiaF_C_term"/>
    <property type="match status" value="1"/>
</dbReference>
<feature type="transmembrane region" description="Helical" evidence="1">
    <location>
        <begin position="12"/>
        <end position="40"/>
    </location>
</feature>
<organism evidence="3 4">
    <name type="scientific">Marinicrinis lubricantis</name>
    <dbReference type="NCBI Taxonomy" id="2086470"/>
    <lineage>
        <taxon>Bacteria</taxon>
        <taxon>Bacillati</taxon>
        <taxon>Bacillota</taxon>
        <taxon>Bacilli</taxon>
        <taxon>Bacillales</taxon>
        <taxon>Paenibacillaceae</taxon>
    </lineage>
</organism>
<accession>A0ABW1IJ92</accession>
<evidence type="ECO:0000259" key="2">
    <source>
        <dbReference type="Pfam" id="PF09922"/>
    </source>
</evidence>
<keyword evidence="1" id="KW-0812">Transmembrane</keyword>
<dbReference type="InterPro" id="IPR047793">
    <property type="entry name" value="LiaF_C"/>
</dbReference>
<sequence>MGNRNRNTAILLIAAGSFILLGNMIGFFTIIGGFMIWFGIHKIRSGEDKTGYVLLAIGFLFFLGDHLSFVIAIIFISLGYYFIRSKQLQDKGPHIQKQHIMESIKWNRDPWVLQNMSVWSLIGEIHLDLSLALAEEKETTIILQGIIGDIDLIVPEEMGISISSSVIFGQIHIVKEQDAGLLNKVHWKSDNYEQSEYRVKIMTSHIIGDVDVKIL</sequence>